<reference evidence="2 3" key="1">
    <citation type="submission" date="2015-10" db="EMBL/GenBank/DDBJ databases">
        <title>Genomic differences between typical nodule nitrogen-fixing rhizobial strains and those coming from bean seeds.</title>
        <authorList>
            <person name="Peralta H."/>
            <person name="Aguilar-Vera A."/>
            <person name="Diaz R."/>
            <person name="Mora Y."/>
            <person name="Martinez-Batallar G."/>
            <person name="Salazar E."/>
            <person name="Vargas-Lagunas C."/>
            <person name="Encarnacion S."/>
            <person name="Girard L."/>
            <person name="Mora J."/>
        </authorList>
    </citation>
    <scope>NUCLEOTIDE SEQUENCE [LARGE SCALE GENOMIC DNA]</scope>
    <source>
        <strain evidence="2 3">CFNEI 73</strain>
    </source>
</reference>
<dbReference type="GO" id="GO:0016020">
    <property type="term" value="C:membrane"/>
    <property type="evidence" value="ECO:0007669"/>
    <property type="project" value="InterPro"/>
</dbReference>
<gene>
    <name evidence="2" type="ORF">SAMCFNEI73_Ch1270</name>
</gene>
<dbReference type="KEGG" id="same:SAMCFNEI73_Ch1270"/>
<dbReference type="EMBL" id="CP013107">
    <property type="protein sequence ID" value="APG90583.1"/>
    <property type="molecule type" value="Genomic_DNA"/>
</dbReference>
<name>A0A1L3LKM1_9HYPH</name>
<evidence type="ECO:0000313" key="2">
    <source>
        <dbReference type="EMBL" id="APG90583.1"/>
    </source>
</evidence>
<dbReference type="RefSeq" id="WP_064252224.1">
    <property type="nucleotide sequence ID" value="NZ_CP013107.1"/>
</dbReference>
<dbReference type="InterPro" id="IPR000620">
    <property type="entry name" value="EamA_dom"/>
</dbReference>
<sequence>MTPSSDAARHRRGLAITGLGGLALSFDIPLIRSADGEVWSILAVRSLSTFAVAIAAWLFINRVLGRRIALIHGKAGLIAGLFYGINSFTFLLAVFNTSTANVVFILAFTSMFAAILSWIFLKERPSNATLLTMAIMLLGVGVIVQDGLESGHLFGDAMAACSAFLLASAITISRASGRDMALVPLATAIFPALAALTLLPASGFAIAAPGYILFNGLVMIPVAFFCLATGPRYLSAPEVGMFYLLETILAPIWVWIVFSEMPTFQTLVGGAILILALLGHSLWQMRSKAAKAEIPCEELPFTG</sequence>
<dbReference type="STRING" id="194963.SAMCFNEI73_Ch1270"/>
<proteinExistence type="predicted"/>
<evidence type="ECO:0000313" key="3">
    <source>
        <dbReference type="Proteomes" id="UP000182306"/>
    </source>
</evidence>
<keyword evidence="3" id="KW-1185">Reference proteome</keyword>
<feature type="domain" description="EamA" evidence="1">
    <location>
        <begin position="33"/>
        <end position="144"/>
    </location>
</feature>
<accession>A0A1L3LKM1</accession>
<dbReference type="PANTHER" id="PTHR22911">
    <property type="entry name" value="ACYL-MALONYL CONDENSING ENZYME-RELATED"/>
    <property type="match status" value="1"/>
</dbReference>
<dbReference type="Proteomes" id="UP000182306">
    <property type="component" value="Chromosome"/>
</dbReference>
<dbReference type="InterPro" id="IPR037185">
    <property type="entry name" value="EmrE-like"/>
</dbReference>
<dbReference type="AlphaFoldDB" id="A0A1L3LKM1"/>
<dbReference type="PANTHER" id="PTHR22911:SF137">
    <property type="entry name" value="SOLUTE CARRIER FAMILY 35 MEMBER G2-RELATED"/>
    <property type="match status" value="1"/>
</dbReference>
<organism evidence="2 3">
    <name type="scientific">Sinorhizobium americanum</name>
    <dbReference type="NCBI Taxonomy" id="194963"/>
    <lineage>
        <taxon>Bacteria</taxon>
        <taxon>Pseudomonadati</taxon>
        <taxon>Pseudomonadota</taxon>
        <taxon>Alphaproteobacteria</taxon>
        <taxon>Hyphomicrobiales</taxon>
        <taxon>Rhizobiaceae</taxon>
        <taxon>Sinorhizobium/Ensifer group</taxon>
        <taxon>Sinorhizobium</taxon>
    </lineage>
</organism>
<dbReference type="OrthoDB" id="9810239at2"/>
<dbReference type="Pfam" id="PF00892">
    <property type="entry name" value="EamA"/>
    <property type="match status" value="1"/>
</dbReference>
<protein>
    <submittedName>
        <fullName evidence="2">Permease</fullName>
    </submittedName>
</protein>
<dbReference type="SUPFAM" id="SSF103481">
    <property type="entry name" value="Multidrug resistance efflux transporter EmrE"/>
    <property type="match status" value="2"/>
</dbReference>
<evidence type="ECO:0000259" key="1">
    <source>
        <dbReference type="Pfam" id="PF00892"/>
    </source>
</evidence>